<reference evidence="3" key="1">
    <citation type="submission" date="2021-06" db="EMBL/GenBank/DDBJ databases">
        <authorList>
            <person name="Criscuolo A."/>
        </authorList>
    </citation>
    <scope>NUCLEOTIDE SEQUENCE</scope>
    <source>
        <strain evidence="3">CIP111803</strain>
    </source>
</reference>
<dbReference type="Pfam" id="PF07484">
    <property type="entry name" value="Collar"/>
    <property type="match status" value="1"/>
</dbReference>
<feature type="compositionally biased region" description="Polar residues" evidence="1">
    <location>
        <begin position="21"/>
        <end position="33"/>
    </location>
</feature>
<keyword evidence="4" id="KW-1185">Reference proteome</keyword>
<gene>
    <name evidence="3" type="ORF">LEUCIP111803_01523</name>
</gene>
<feature type="domain" description="Phage tail collar" evidence="2">
    <location>
        <begin position="86"/>
        <end position="124"/>
    </location>
</feature>
<sequence length="144" mass="14946">MGVGEGSQSEIPADPEPLRSSRPSPTGRASESPTRGAGARVRGSAAVDCPIPLLFWNTIWAAGTGSGECVLGQVYLAAGNRTEGVPLQGQTLSISQNAALYTLLGVKFGGDGISTFKLPDLRAVAPNDMSYYMCVNGIFPGWGE</sequence>
<evidence type="ECO:0000259" key="2">
    <source>
        <dbReference type="Pfam" id="PF07484"/>
    </source>
</evidence>
<evidence type="ECO:0000313" key="3">
    <source>
        <dbReference type="EMBL" id="CAG7612064.1"/>
    </source>
</evidence>
<feature type="region of interest" description="Disordered" evidence="1">
    <location>
        <begin position="1"/>
        <end position="43"/>
    </location>
</feature>
<dbReference type="EMBL" id="CAJVAP010000015">
    <property type="protein sequence ID" value="CAG7612064.1"/>
    <property type="molecule type" value="Genomic_DNA"/>
</dbReference>
<evidence type="ECO:0000256" key="1">
    <source>
        <dbReference type="SAM" id="MobiDB-lite"/>
    </source>
</evidence>
<name>A0A916K0B6_9MICO</name>
<feature type="compositionally biased region" description="Polar residues" evidence="1">
    <location>
        <begin position="1"/>
        <end position="10"/>
    </location>
</feature>
<proteinExistence type="predicted"/>
<protein>
    <recommendedName>
        <fullName evidence="2">Phage tail collar domain-containing protein</fullName>
    </recommendedName>
</protein>
<comment type="caution">
    <text evidence="3">The sequence shown here is derived from an EMBL/GenBank/DDBJ whole genome shotgun (WGS) entry which is preliminary data.</text>
</comment>
<accession>A0A916K0B6</accession>
<dbReference type="Proteomes" id="UP000693892">
    <property type="component" value="Unassembled WGS sequence"/>
</dbReference>
<dbReference type="InterPro" id="IPR011083">
    <property type="entry name" value="Phage_tail_collar_dom"/>
</dbReference>
<organism evidence="3 4">
    <name type="scientific">Leucobacter soli</name>
    <dbReference type="NCBI Taxonomy" id="2812850"/>
    <lineage>
        <taxon>Bacteria</taxon>
        <taxon>Bacillati</taxon>
        <taxon>Actinomycetota</taxon>
        <taxon>Actinomycetes</taxon>
        <taxon>Micrococcales</taxon>
        <taxon>Microbacteriaceae</taxon>
        <taxon>Leucobacter</taxon>
    </lineage>
</organism>
<dbReference type="AlphaFoldDB" id="A0A916K0B6"/>
<evidence type="ECO:0000313" key="4">
    <source>
        <dbReference type="Proteomes" id="UP000693892"/>
    </source>
</evidence>